<dbReference type="Proteomes" id="UP000297608">
    <property type="component" value="Unassembled WGS sequence"/>
</dbReference>
<keyword evidence="3" id="KW-1185">Reference proteome</keyword>
<name>A0ABY2IFI2_9MICO</name>
<evidence type="ECO:0000259" key="1">
    <source>
        <dbReference type="Pfam" id="PF14534"/>
    </source>
</evidence>
<evidence type="ECO:0000313" key="3">
    <source>
        <dbReference type="Proteomes" id="UP000297608"/>
    </source>
</evidence>
<gene>
    <name evidence="2" type="ORF">E3O44_09855</name>
</gene>
<feature type="domain" description="DUF4440" evidence="1">
    <location>
        <begin position="13"/>
        <end position="99"/>
    </location>
</feature>
<protein>
    <submittedName>
        <fullName evidence="2">Nuclear transport factor 2 family protein</fullName>
    </submittedName>
</protein>
<comment type="caution">
    <text evidence="2">The sequence shown here is derived from an EMBL/GenBank/DDBJ whole genome shotgun (WGS) entry which is preliminary data.</text>
</comment>
<dbReference type="Gene3D" id="3.10.450.50">
    <property type="match status" value="1"/>
</dbReference>
<dbReference type="RefSeq" id="WP_134534557.1">
    <property type="nucleotide sequence ID" value="NZ_SOFG01000011.1"/>
</dbReference>
<dbReference type="InterPro" id="IPR032710">
    <property type="entry name" value="NTF2-like_dom_sf"/>
</dbReference>
<accession>A0ABY2IFI2</accession>
<organism evidence="2 3">
    <name type="scientific">Cryobacterium algoricola</name>
    <dbReference type="NCBI Taxonomy" id="1259183"/>
    <lineage>
        <taxon>Bacteria</taxon>
        <taxon>Bacillati</taxon>
        <taxon>Actinomycetota</taxon>
        <taxon>Actinomycetes</taxon>
        <taxon>Micrococcales</taxon>
        <taxon>Microbacteriaceae</taxon>
        <taxon>Cryobacterium</taxon>
    </lineage>
</organism>
<reference evidence="2 3" key="1">
    <citation type="submission" date="2019-03" db="EMBL/GenBank/DDBJ databases">
        <title>Genomics of glacier-inhabiting Cryobacterium strains.</title>
        <authorList>
            <person name="Liu Q."/>
            <person name="Xin Y.-H."/>
        </authorList>
    </citation>
    <scope>NUCLEOTIDE SEQUENCE [LARGE SCALE GENOMIC DNA]</scope>
    <source>
        <strain evidence="2 3">MDB2-B</strain>
    </source>
</reference>
<dbReference type="EMBL" id="SOFG01000011">
    <property type="protein sequence ID" value="TFB87402.1"/>
    <property type="molecule type" value="Genomic_DNA"/>
</dbReference>
<sequence>MWQSDASEFLAVQDAELALLSSTVRSDAEHVSSLLADDFAEIGRSGRRWTYGETVAALQVEGPRATPVTSEWLFYRLSSELILVTYRLHGTDHDSRHSSLWELAGPVLRFHQSTSIPSS</sequence>
<dbReference type="InterPro" id="IPR027843">
    <property type="entry name" value="DUF4440"/>
</dbReference>
<proteinExistence type="predicted"/>
<dbReference type="Pfam" id="PF14534">
    <property type="entry name" value="DUF4440"/>
    <property type="match status" value="1"/>
</dbReference>
<evidence type="ECO:0000313" key="2">
    <source>
        <dbReference type="EMBL" id="TFB87402.1"/>
    </source>
</evidence>
<dbReference type="SUPFAM" id="SSF54427">
    <property type="entry name" value="NTF2-like"/>
    <property type="match status" value="1"/>
</dbReference>